<dbReference type="Gene3D" id="3.30.465.10">
    <property type="match status" value="1"/>
</dbReference>
<feature type="domain" description="CBS" evidence="11">
    <location>
        <begin position="212"/>
        <end position="271"/>
    </location>
</feature>
<evidence type="ECO:0000256" key="7">
    <source>
        <dbReference type="ARBA" id="ARBA00023136"/>
    </source>
</evidence>
<dbReference type="Pfam" id="PF00571">
    <property type="entry name" value="CBS"/>
    <property type="match status" value="2"/>
</dbReference>
<name>A0A926ERY6_9FIRM</name>
<dbReference type="InterPro" id="IPR046342">
    <property type="entry name" value="CBS_dom_sf"/>
</dbReference>
<dbReference type="CDD" id="cd04590">
    <property type="entry name" value="CBS_pair_CorC_HlyC_assoc"/>
    <property type="match status" value="1"/>
</dbReference>
<dbReference type="Pfam" id="PF01595">
    <property type="entry name" value="CNNM"/>
    <property type="match status" value="1"/>
</dbReference>
<evidence type="ECO:0000259" key="12">
    <source>
        <dbReference type="PROSITE" id="PS51846"/>
    </source>
</evidence>
<dbReference type="SMART" id="SM01091">
    <property type="entry name" value="CorC_HlyC"/>
    <property type="match status" value="1"/>
</dbReference>
<dbReference type="InterPro" id="IPR000644">
    <property type="entry name" value="CBS_dom"/>
</dbReference>
<comment type="subcellular location">
    <subcellularLocation>
        <location evidence="1">Membrane</location>
        <topology evidence="1">Multi-pass membrane protein</topology>
    </subcellularLocation>
</comment>
<evidence type="ECO:0000256" key="1">
    <source>
        <dbReference type="ARBA" id="ARBA00004141"/>
    </source>
</evidence>
<dbReference type="Gene3D" id="3.10.580.10">
    <property type="entry name" value="CBS-domain"/>
    <property type="match status" value="1"/>
</dbReference>
<evidence type="ECO:0000256" key="9">
    <source>
        <dbReference type="PROSITE-ProRule" id="PRU01193"/>
    </source>
</evidence>
<evidence type="ECO:0000313" key="13">
    <source>
        <dbReference type="EMBL" id="MBC8585517.1"/>
    </source>
</evidence>
<sequence length="440" mass="48926">MECEVFLDSTGWLLGASLLVLLCLSAFFSASETAFSSLNKIRMKNYAQDGDRKAKRALGIAEDFDKTLSTILVGNNVVNMASASIATVLATALFGASGAAIATFVMTALVLIFGEILPKSFAMENSEKVALSVGGLLAFLIKLLSPVVFVFLKIKEVATHFLSHREEQPSVTEEELKYIIESIEEEGVLEEQESDLVQSALDFDEITVQEILVPRVDVVAVNVDDSLEEATQTVLEEHYSRIPVYRGTIDNIIGIVKIRDLLEVVVRKKQSPLKNLVTDCLYVHKTMKISSLLSEMKAKKLQFAVVSDDYGGTMGIVTMEDILEELVGEIWDETDEVIHELVQTDKNTYLVNGDMNIFELFDQLDISDKDFKSEYNTVGGWALEMLGHIPVADELFTYKNMKITVMVVEEQRILSLRVEVTPQKTEDAAADGGRRRKDDE</sequence>
<comment type="similarity">
    <text evidence="2">Belongs to the UPF0053 family.</text>
</comment>
<evidence type="ECO:0000256" key="4">
    <source>
        <dbReference type="ARBA" id="ARBA00022737"/>
    </source>
</evidence>
<dbReference type="SMART" id="SM00116">
    <property type="entry name" value="CBS"/>
    <property type="match status" value="2"/>
</dbReference>
<organism evidence="13 14">
    <name type="scientific">Youxingia wuxianensis</name>
    <dbReference type="NCBI Taxonomy" id="2763678"/>
    <lineage>
        <taxon>Bacteria</taxon>
        <taxon>Bacillati</taxon>
        <taxon>Bacillota</taxon>
        <taxon>Clostridia</taxon>
        <taxon>Eubacteriales</taxon>
        <taxon>Oscillospiraceae</taxon>
        <taxon>Youxingia</taxon>
    </lineage>
</organism>
<dbReference type="PROSITE" id="PS51371">
    <property type="entry name" value="CBS"/>
    <property type="match status" value="2"/>
</dbReference>
<gene>
    <name evidence="13" type="ORF">H8705_07970</name>
</gene>
<feature type="transmembrane region" description="Helical" evidence="10">
    <location>
        <begin position="88"/>
        <end position="113"/>
    </location>
</feature>
<dbReference type="GO" id="GO:0050660">
    <property type="term" value="F:flavin adenine dinucleotide binding"/>
    <property type="evidence" value="ECO:0007669"/>
    <property type="project" value="InterPro"/>
</dbReference>
<dbReference type="InterPro" id="IPR036318">
    <property type="entry name" value="FAD-bd_PCMH-like_sf"/>
</dbReference>
<dbReference type="AlphaFoldDB" id="A0A926ERY6"/>
<dbReference type="PANTHER" id="PTHR22777:SF17">
    <property type="entry name" value="UPF0053 PROTEIN SLL0260"/>
    <property type="match status" value="1"/>
</dbReference>
<dbReference type="EMBL" id="JACRTD010000005">
    <property type="protein sequence ID" value="MBC8585517.1"/>
    <property type="molecule type" value="Genomic_DNA"/>
</dbReference>
<proteinExistence type="inferred from homology"/>
<feature type="transmembrane region" description="Helical" evidence="10">
    <location>
        <begin position="12"/>
        <end position="35"/>
    </location>
</feature>
<comment type="caution">
    <text evidence="13">The sequence shown here is derived from an EMBL/GenBank/DDBJ whole genome shotgun (WGS) entry which is preliminary data.</text>
</comment>
<evidence type="ECO:0000256" key="3">
    <source>
        <dbReference type="ARBA" id="ARBA00022692"/>
    </source>
</evidence>
<dbReference type="SUPFAM" id="SSF56176">
    <property type="entry name" value="FAD-binding/transporter-associated domain-like"/>
    <property type="match status" value="1"/>
</dbReference>
<dbReference type="FunFam" id="3.10.580.10:FF:000002">
    <property type="entry name" value="Magnesium/cobalt efflux protein CorC"/>
    <property type="match status" value="1"/>
</dbReference>
<evidence type="ECO:0000256" key="10">
    <source>
        <dbReference type="SAM" id="Phobius"/>
    </source>
</evidence>
<dbReference type="Proteomes" id="UP000623678">
    <property type="component" value="Unassembled WGS sequence"/>
</dbReference>
<keyword evidence="3 9" id="KW-0812">Transmembrane</keyword>
<dbReference type="SUPFAM" id="SSF54631">
    <property type="entry name" value="CBS-domain pair"/>
    <property type="match status" value="1"/>
</dbReference>
<dbReference type="GO" id="GO:0016020">
    <property type="term" value="C:membrane"/>
    <property type="evidence" value="ECO:0007669"/>
    <property type="project" value="UniProtKB-SubCell"/>
</dbReference>
<keyword evidence="6 8" id="KW-0129">CBS domain</keyword>
<dbReference type="PROSITE" id="PS51846">
    <property type="entry name" value="CNNM"/>
    <property type="match status" value="1"/>
</dbReference>
<keyword evidence="7 9" id="KW-0472">Membrane</keyword>
<evidence type="ECO:0000256" key="6">
    <source>
        <dbReference type="ARBA" id="ARBA00023122"/>
    </source>
</evidence>
<evidence type="ECO:0000256" key="8">
    <source>
        <dbReference type="PROSITE-ProRule" id="PRU00703"/>
    </source>
</evidence>
<dbReference type="InterPro" id="IPR044751">
    <property type="entry name" value="Ion_transp-like_CBS"/>
</dbReference>
<evidence type="ECO:0000259" key="11">
    <source>
        <dbReference type="PROSITE" id="PS51371"/>
    </source>
</evidence>
<protein>
    <submittedName>
        <fullName evidence="13">HlyC/CorC family transporter</fullName>
    </submittedName>
</protein>
<keyword evidence="14" id="KW-1185">Reference proteome</keyword>
<evidence type="ECO:0000256" key="5">
    <source>
        <dbReference type="ARBA" id="ARBA00022989"/>
    </source>
</evidence>
<reference evidence="13" key="1">
    <citation type="submission" date="2020-08" db="EMBL/GenBank/DDBJ databases">
        <title>Genome public.</title>
        <authorList>
            <person name="Liu C."/>
            <person name="Sun Q."/>
        </authorList>
    </citation>
    <scope>NUCLEOTIDE SEQUENCE</scope>
    <source>
        <strain evidence="13">NSJ-64</strain>
    </source>
</reference>
<evidence type="ECO:0000313" key="14">
    <source>
        <dbReference type="Proteomes" id="UP000623678"/>
    </source>
</evidence>
<keyword evidence="5 9" id="KW-1133">Transmembrane helix</keyword>
<dbReference type="PANTHER" id="PTHR22777">
    <property type="entry name" value="HEMOLYSIN-RELATED"/>
    <property type="match status" value="1"/>
</dbReference>
<dbReference type="InterPro" id="IPR002550">
    <property type="entry name" value="CNNM"/>
</dbReference>
<evidence type="ECO:0000256" key="2">
    <source>
        <dbReference type="ARBA" id="ARBA00006337"/>
    </source>
</evidence>
<feature type="domain" description="CNNM transmembrane" evidence="12">
    <location>
        <begin position="7"/>
        <end position="193"/>
    </location>
</feature>
<dbReference type="InterPro" id="IPR016169">
    <property type="entry name" value="FAD-bd_PCMH_sub2"/>
</dbReference>
<feature type="domain" description="CBS" evidence="11">
    <location>
        <begin position="276"/>
        <end position="333"/>
    </location>
</feature>
<feature type="transmembrane region" description="Helical" evidence="10">
    <location>
        <begin position="133"/>
        <end position="152"/>
    </location>
</feature>
<dbReference type="InterPro" id="IPR005170">
    <property type="entry name" value="Transptr-assoc_dom"/>
</dbReference>
<dbReference type="Pfam" id="PF03471">
    <property type="entry name" value="CorC_HlyC"/>
    <property type="match status" value="1"/>
</dbReference>
<keyword evidence="4" id="KW-0677">Repeat</keyword>
<accession>A0A926ERY6</accession>